<evidence type="ECO:0000256" key="2">
    <source>
        <dbReference type="ARBA" id="ARBA00004429"/>
    </source>
</evidence>
<dbReference type="InterPro" id="IPR006290">
    <property type="entry name" value="CztS_silS_copS"/>
</dbReference>
<gene>
    <name evidence="17" type="ORF">D3F03_07255</name>
</gene>
<dbReference type="FunFam" id="3.30.565.10:FF:000006">
    <property type="entry name" value="Sensor histidine kinase WalK"/>
    <property type="match status" value="1"/>
</dbReference>
<keyword evidence="13 14" id="KW-0472">Membrane</keyword>
<keyword evidence="6 14" id="KW-0808">Transferase</keyword>
<dbReference type="InterPro" id="IPR036890">
    <property type="entry name" value="HATPase_C_sf"/>
</dbReference>
<evidence type="ECO:0000256" key="4">
    <source>
        <dbReference type="ARBA" id="ARBA00022519"/>
    </source>
</evidence>
<dbReference type="NCBIfam" id="TIGR01386">
    <property type="entry name" value="cztS_silS_copS"/>
    <property type="match status" value="1"/>
</dbReference>
<dbReference type="GO" id="GO:0000155">
    <property type="term" value="F:phosphorelay sensor kinase activity"/>
    <property type="evidence" value="ECO:0007669"/>
    <property type="project" value="InterPro"/>
</dbReference>
<dbReference type="AlphaFoldDB" id="A0A398C902"/>
<dbReference type="PANTHER" id="PTHR45436">
    <property type="entry name" value="SENSOR HISTIDINE KINASE YKOH"/>
    <property type="match status" value="1"/>
</dbReference>
<dbReference type="InterPro" id="IPR005467">
    <property type="entry name" value="His_kinase_dom"/>
</dbReference>
<dbReference type="Pfam" id="PF00512">
    <property type="entry name" value="HisKA"/>
    <property type="match status" value="1"/>
</dbReference>
<protein>
    <recommendedName>
        <fullName evidence="14">Sensor protein</fullName>
        <ecNumber evidence="14">2.7.13.3</ecNumber>
    </recommendedName>
</protein>
<keyword evidence="9 14" id="KW-0418">Kinase</keyword>
<dbReference type="PRINTS" id="PR00344">
    <property type="entry name" value="BCTRLSENSOR"/>
</dbReference>
<name>A0A398C902_9BURK</name>
<evidence type="ECO:0000256" key="6">
    <source>
        <dbReference type="ARBA" id="ARBA00022679"/>
    </source>
</evidence>
<dbReference type="InterPro" id="IPR050428">
    <property type="entry name" value="TCS_sensor_his_kinase"/>
</dbReference>
<dbReference type="PANTHER" id="PTHR45436:SF15">
    <property type="entry name" value="SENSOR HISTIDINE KINASE CUSS"/>
    <property type="match status" value="1"/>
</dbReference>
<dbReference type="Gene3D" id="3.30.565.10">
    <property type="entry name" value="Histidine kinase-like ATPase, C-terminal domain"/>
    <property type="match status" value="1"/>
</dbReference>
<dbReference type="SMART" id="SM00387">
    <property type="entry name" value="HATPase_c"/>
    <property type="match status" value="1"/>
</dbReference>
<dbReference type="PROSITE" id="PS50109">
    <property type="entry name" value="HIS_KIN"/>
    <property type="match status" value="1"/>
</dbReference>
<evidence type="ECO:0000256" key="14">
    <source>
        <dbReference type="RuleBase" id="RU364088"/>
    </source>
</evidence>
<dbReference type="EC" id="2.7.13.3" evidence="14"/>
<dbReference type="CDD" id="cd06225">
    <property type="entry name" value="HAMP"/>
    <property type="match status" value="1"/>
</dbReference>
<evidence type="ECO:0000256" key="5">
    <source>
        <dbReference type="ARBA" id="ARBA00022553"/>
    </source>
</evidence>
<evidence type="ECO:0000313" key="17">
    <source>
        <dbReference type="EMBL" id="RID98071.1"/>
    </source>
</evidence>
<evidence type="ECO:0000256" key="10">
    <source>
        <dbReference type="ARBA" id="ARBA00022840"/>
    </source>
</evidence>
<evidence type="ECO:0000256" key="8">
    <source>
        <dbReference type="ARBA" id="ARBA00022741"/>
    </source>
</evidence>
<evidence type="ECO:0000256" key="1">
    <source>
        <dbReference type="ARBA" id="ARBA00000085"/>
    </source>
</evidence>
<proteinExistence type="predicted"/>
<keyword evidence="7 14" id="KW-0812">Transmembrane</keyword>
<dbReference type="PROSITE" id="PS50885">
    <property type="entry name" value="HAMP"/>
    <property type="match status" value="1"/>
</dbReference>
<dbReference type="InterPro" id="IPR003660">
    <property type="entry name" value="HAMP_dom"/>
</dbReference>
<dbReference type="SMART" id="SM00304">
    <property type="entry name" value="HAMP"/>
    <property type="match status" value="1"/>
</dbReference>
<comment type="subcellular location">
    <subcellularLocation>
        <location evidence="2">Cell inner membrane</location>
        <topology evidence="2">Multi-pass membrane protein</topology>
    </subcellularLocation>
</comment>
<evidence type="ECO:0000259" key="15">
    <source>
        <dbReference type="PROSITE" id="PS50109"/>
    </source>
</evidence>
<feature type="domain" description="HAMP" evidence="16">
    <location>
        <begin position="180"/>
        <end position="233"/>
    </location>
</feature>
<dbReference type="GO" id="GO:0005886">
    <property type="term" value="C:plasma membrane"/>
    <property type="evidence" value="ECO:0007669"/>
    <property type="project" value="UniProtKB-SubCell"/>
</dbReference>
<dbReference type="SUPFAM" id="SSF47384">
    <property type="entry name" value="Homodimeric domain of signal transducing histidine kinase"/>
    <property type="match status" value="1"/>
</dbReference>
<keyword evidence="5" id="KW-0597">Phosphoprotein</keyword>
<keyword evidence="10 14" id="KW-0067">ATP-binding</keyword>
<dbReference type="EMBL" id="QXJC01000003">
    <property type="protein sequence ID" value="RID98071.1"/>
    <property type="molecule type" value="Genomic_DNA"/>
</dbReference>
<dbReference type="Proteomes" id="UP000266302">
    <property type="component" value="Unassembled WGS sequence"/>
</dbReference>
<evidence type="ECO:0000259" key="16">
    <source>
        <dbReference type="PROSITE" id="PS50885"/>
    </source>
</evidence>
<evidence type="ECO:0000256" key="3">
    <source>
        <dbReference type="ARBA" id="ARBA00022475"/>
    </source>
</evidence>
<dbReference type="InterPro" id="IPR004358">
    <property type="entry name" value="Sig_transdc_His_kin-like_C"/>
</dbReference>
<evidence type="ECO:0000256" key="11">
    <source>
        <dbReference type="ARBA" id="ARBA00022989"/>
    </source>
</evidence>
<feature type="domain" description="Histidine kinase" evidence="15">
    <location>
        <begin position="241"/>
        <end position="453"/>
    </location>
</feature>
<dbReference type="InterPro" id="IPR003661">
    <property type="entry name" value="HisK_dim/P_dom"/>
</dbReference>
<dbReference type="InterPro" id="IPR003594">
    <property type="entry name" value="HATPase_dom"/>
</dbReference>
<feature type="transmembrane region" description="Helical" evidence="14">
    <location>
        <begin position="160"/>
        <end position="179"/>
    </location>
</feature>
<keyword evidence="11 14" id="KW-1133">Transmembrane helix</keyword>
<dbReference type="SUPFAM" id="SSF158472">
    <property type="entry name" value="HAMP domain-like"/>
    <property type="match status" value="1"/>
</dbReference>
<dbReference type="Gene3D" id="1.10.287.130">
    <property type="match status" value="1"/>
</dbReference>
<dbReference type="RefSeq" id="WP_119108735.1">
    <property type="nucleotide sequence ID" value="NZ_QXJC01000003.1"/>
</dbReference>
<dbReference type="CDD" id="cd00082">
    <property type="entry name" value="HisKA"/>
    <property type="match status" value="1"/>
</dbReference>
<comment type="function">
    <text evidence="14">Member of a two-component regulatory system.</text>
</comment>
<dbReference type="GO" id="GO:0005524">
    <property type="term" value="F:ATP binding"/>
    <property type="evidence" value="ECO:0007669"/>
    <property type="project" value="UniProtKB-KW"/>
</dbReference>
<dbReference type="Pfam" id="PF00672">
    <property type="entry name" value="HAMP"/>
    <property type="match status" value="1"/>
</dbReference>
<dbReference type="CDD" id="cd00075">
    <property type="entry name" value="HATPase"/>
    <property type="match status" value="1"/>
</dbReference>
<dbReference type="Pfam" id="PF21085">
    <property type="entry name" value="CusS"/>
    <property type="match status" value="1"/>
</dbReference>
<evidence type="ECO:0000256" key="9">
    <source>
        <dbReference type="ARBA" id="ARBA00022777"/>
    </source>
</evidence>
<comment type="catalytic activity">
    <reaction evidence="1 14">
        <text>ATP + protein L-histidine = ADP + protein N-phospho-L-histidine.</text>
        <dbReference type="EC" id="2.7.13.3"/>
    </reaction>
</comment>
<keyword evidence="4 14" id="KW-0997">Cell inner membrane</keyword>
<evidence type="ECO:0000256" key="7">
    <source>
        <dbReference type="ARBA" id="ARBA00022692"/>
    </source>
</evidence>
<keyword evidence="8 14" id="KW-0547">Nucleotide-binding</keyword>
<keyword evidence="12 14" id="KW-0902">Two-component regulatory system</keyword>
<comment type="caution">
    <text evidence="17">The sequence shown here is derived from an EMBL/GenBank/DDBJ whole genome shotgun (WGS) entry which is preliminary data.</text>
</comment>
<dbReference type="InterPro" id="IPR048590">
    <property type="entry name" value="CusS-like_sensor"/>
</dbReference>
<dbReference type="Gene3D" id="6.10.340.10">
    <property type="match status" value="1"/>
</dbReference>
<organism evidence="17 18">
    <name type="scientific">Simplicispira hankyongi</name>
    <dbReference type="NCBI Taxonomy" id="2315688"/>
    <lineage>
        <taxon>Bacteria</taxon>
        <taxon>Pseudomonadati</taxon>
        <taxon>Pseudomonadota</taxon>
        <taxon>Betaproteobacteria</taxon>
        <taxon>Burkholderiales</taxon>
        <taxon>Comamonadaceae</taxon>
        <taxon>Simplicispira</taxon>
    </lineage>
</organism>
<dbReference type="SMART" id="SM00388">
    <property type="entry name" value="HisKA"/>
    <property type="match status" value="1"/>
</dbReference>
<reference evidence="17 18" key="1">
    <citation type="submission" date="2018-09" db="EMBL/GenBank/DDBJ databases">
        <title>Draft genome of Simplicispira sp. NY-02.</title>
        <authorList>
            <person name="Im W.T."/>
        </authorList>
    </citation>
    <scope>NUCLEOTIDE SEQUENCE [LARGE SCALE GENOMIC DNA]</scope>
    <source>
        <strain evidence="17 18">NY-02</strain>
    </source>
</reference>
<keyword evidence="18" id="KW-1185">Reference proteome</keyword>
<sequence>MRWRVPLTVRLTLLFTLGSGAVLLALGWLVASTIASHFEDLDREEVAGKIEHAAHVIAAMEQPLRREVVAERLSATFAGHSELVMQVRGPQGRLWLASPGVQFPAPLGNATEVLRWNAGGRSFHGLARVLPGAGDGPIELILAVDTAHHDRFMRSFRRTLWRFIAGAMLLMGLLGWVAARRGLAPLRAMREQAAAVTAQSLDRRLPTQAVPAELADLATTLNEMLERLEDAFRRLSDFSSDLAHELRTPISNLMMQTQVALSRPRDADSYRDILESNAEEHERLARMISDMLFLAKAENGLAIVHREPVDLAREVHDLFDFYEALADERTIRLEMQGAGVVQGDRLMLRRALNNLLSNALRHTPAGGHVAVTIVRQEGLLSLTVENTGEMIPAQHLARLFERFYRADPSRQHASGEGTGLGLAITQAILRAHKGDVAVASQPGSTSFSLRFPF</sequence>
<evidence type="ECO:0000256" key="12">
    <source>
        <dbReference type="ARBA" id="ARBA00023012"/>
    </source>
</evidence>
<keyword evidence="3 14" id="KW-1003">Cell membrane</keyword>
<dbReference type="SUPFAM" id="SSF55874">
    <property type="entry name" value="ATPase domain of HSP90 chaperone/DNA topoisomerase II/histidine kinase"/>
    <property type="match status" value="1"/>
</dbReference>
<dbReference type="OrthoDB" id="9786919at2"/>
<evidence type="ECO:0000313" key="18">
    <source>
        <dbReference type="Proteomes" id="UP000266302"/>
    </source>
</evidence>
<evidence type="ECO:0000256" key="13">
    <source>
        <dbReference type="ARBA" id="ARBA00023136"/>
    </source>
</evidence>
<dbReference type="InterPro" id="IPR036097">
    <property type="entry name" value="HisK_dim/P_sf"/>
</dbReference>
<accession>A0A398C902</accession>
<dbReference type="Pfam" id="PF02518">
    <property type="entry name" value="HATPase_c"/>
    <property type="match status" value="1"/>
</dbReference>